<name>A0A7S1FEA7_NOCSC</name>
<organism evidence="1">
    <name type="scientific">Noctiluca scintillans</name>
    <name type="common">Sea sparkle</name>
    <name type="synonym">Red tide dinoflagellate</name>
    <dbReference type="NCBI Taxonomy" id="2966"/>
    <lineage>
        <taxon>Eukaryota</taxon>
        <taxon>Sar</taxon>
        <taxon>Alveolata</taxon>
        <taxon>Dinophyceae</taxon>
        <taxon>Noctilucales</taxon>
        <taxon>Noctilucaceae</taxon>
        <taxon>Noctiluca</taxon>
    </lineage>
</organism>
<dbReference type="InterPro" id="IPR036691">
    <property type="entry name" value="Endo/exonu/phosph_ase_sf"/>
</dbReference>
<gene>
    <name evidence="1" type="ORF">NSCI0253_LOCUS36887</name>
</gene>
<proteinExistence type="predicted"/>
<accession>A0A7S1FEA7</accession>
<dbReference type="AlphaFoldDB" id="A0A7S1FEA7"/>
<protein>
    <recommendedName>
        <fullName evidence="2">Endonuclease/exonuclease/phosphatase domain-containing protein</fullName>
    </recommendedName>
</protein>
<evidence type="ECO:0000313" key="1">
    <source>
        <dbReference type="EMBL" id="CAD8862532.1"/>
    </source>
</evidence>
<dbReference type="PANTHER" id="PTHR12121:SF36">
    <property type="entry name" value="ENDONUCLEASE_EXONUCLEASE_PHOSPHATASE DOMAIN-CONTAINING PROTEIN"/>
    <property type="match status" value="1"/>
</dbReference>
<dbReference type="InterPro" id="IPR050410">
    <property type="entry name" value="CCR4/nocturin_mRNA_transcr"/>
</dbReference>
<dbReference type="PANTHER" id="PTHR12121">
    <property type="entry name" value="CARBON CATABOLITE REPRESSOR PROTEIN 4"/>
    <property type="match status" value="1"/>
</dbReference>
<reference evidence="1" key="1">
    <citation type="submission" date="2021-01" db="EMBL/GenBank/DDBJ databases">
        <authorList>
            <person name="Corre E."/>
            <person name="Pelletier E."/>
            <person name="Niang G."/>
            <person name="Scheremetjew M."/>
            <person name="Finn R."/>
            <person name="Kale V."/>
            <person name="Holt S."/>
            <person name="Cochrane G."/>
            <person name="Meng A."/>
            <person name="Brown T."/>
            <person name="Cohen L."/>
        </authorList>
    </citation>
    <scope>NUCLEOTIDE SEQUENCE</scope>
</reference>
<sequence>MPPKSEPIAVDTDTLDVVSFNIRYEGVEAHEHRLFSNRLKYIAKFVDTTGPWLVGLQEALPGQVVRLQERLPRFGIIGYQGDGHGALAMSDTRRKHDFHTSILFDREKLDLVSHDHVWLSDTPRVEGSKSWGSKRPRTLTIAAFRLKDAAGVNLVMFNTHLDVHSAQARAEQVRQIGHHVRAWRKTYPKATFLATGDFNSLNGQLPHQLMLESSLVDAWDACGADSSCALVHFPVTFHGWFGGYAGSYVARVPEFILFTLHGSGIEMPTSVPDSIAECVEMIRVILSQLPSITGLWQALPQSLTRMHIDWIFFDGAKPLSVFVGDVRRDGAHSSDHFPVVARFALSSVSSVFGCDTALDSMSLCTVE</sequence>
<dbReference type="Gene3D" id="3.60.10.10">
    <property type="entry name" value="Endonuclease/exonuclease/phosphatase"/>
    <property type="match status" value="2"/>
</dbReference>
<evidence type="ECO:0008006" key="2">
    <source>
        <dbReference type="Google" id="ProtNLM"/>
    </source>
</evidence>
<dbReference type="SUPFAM" id="SSF56219">
    <property type="entry name" value="DNase I-like"/>
    <property type="match status" value="1"/>
</dbReference>
<dbReference type="GO" id="GO:0000175">
    <property type="term" value="F:3'-5'-RNA exonuclease activity"/>
    <property type="evidence" value="ECO:0007669"/>
    <property type="project" value="TreeGrafter"/>
</dbReference>
<dbReference type="EMBL" id="HBFQ01051652">
    <property type="protein sequence ID" value="CAD8862532.1"/>
    <property type="molecule type" value="Transcribed_RNA"/>
</dbReference>